<dbReference type="KEGG" id="wna:KA717_30690"/>
<reference evidence="1" key="1">
    <citation type="submission" date="2021-04" db="EMBL/GenBank/DDBJ databases">
        <title>Genome sequence of Woronichinia naegeliana from Washington state freshwater lake bloom.</title>
        <authorList>
            <person name="Dreher T.W."/>
        </authorList>
    </citation>
    <scope>NUCLEOTIDE SEQUENCE</scope>
    <source>
        <strain evidence="1">WA131</strain>
    </source>
</reference>
<dbReference type="EMBL" id="CP073041">
    <property type="protein sequence ID" value="UXE60003.1"/>
    <property type="molecule type" value="Genomic_DNA"/>
</dbReference>
<organism evidence="1">
    <name type="scientific">Woronichinia naegeliana WA131</name>
    <dbReference type="NCBI Taxonomy" id="2824559"/>
    <lineage>
        <taxon>Bacteria</taxon>
        <taxon>Bacillati</taxon>
        <taxon>Cyanobacteriota</taxon>
        <taxon>Cyanophyceae</taxon>
        <taxon>Synechococcales</taxon>
        <taxon>Coelosphaeriaceae</taxon>
        <taxon>Woronichinia</taxon>
    </lineage>
</organism>
<evidence type="ECO:0000313" key="1">
    <source>
        <dbReference type="EMBL" id="UXE60003.1"/>
    </source>
</evidence>
<name>A0A977KU46_9CYAN</name>
<dbReference type="AlphaFoldDB" id="A0A977KU46"/>
<sequence length="59" mass="6791">MTSSAWTERHLSELNELFDLARHIEQKILSLKHLSTEHAHSRSVNPELYSLPRLVSLAP</sequence>
<accession>A0A977KU46</accession>
<proteinExistence type="predicted"/>
<gene>
    <name evidence="1" type="ORF">KA717_30690</name>
</gene>
<dbReference type="Proteomes" id="UP001065613">
    <property type="component" value="Chromosome"/>
</dbReference>
<protein>
    <submittedName>
        <fullName evidence="1">Uncharacterized protein</fullName>
    </submittedName>
</protein>